<gene>
    <name evidence="3" type="ORF">PLXY2_LOCUS10650</name>
</gene>
<reference evidence="3" key="1">
    <citation type="submission" date="2020-11" db="EMBL/GenBank/DDBJ databases">
        <authorList>
            <person name="Whiteford S."/>
        </authorList>
    </citation>
    <scope>NUCLEOTIDE SEQUENCE</scope>
</reference>
<dbReference type="GO" id="GO:0009190">
    <property type="term" value="P:cyclic nucleotide biosynthetic process"/>
    <property type="evidence" value="ECO:0007669"/>
    <property type="project" value="InterPro"/>
</dbReference>
<dbReference type="AlphaFoldDB" id="A0A8S4FY05"/>
<accession>A0A8S4FY05</accession>
<proteinExistence type="predicted"/>
<organism evidence="3 4">
    <name type="scientific">Plutella xylostella</name>
    <name type="common">Diamondback moth</name>
    <name type="synonym">Plutella maculipennis</name>
    <dbReference type="NCBI Taxonomy" id="51655"/>
    <lineage>
        <taxon>Eukaryota</taxon>
        <taxon>Metazoa</taxon>
        <taxon>Ecdysozoa</taxon>
        <taxon>Arthropoda</taxon>
        <taxon>Hexapoda</taxon>
        <taxon>Insecta</taxon>
        <taxon>Pterygota</taxon>
        <taxon>Neoptera</taxon>
        <taxon>Endopterygota</taxon>
        <taxon>Lepidoptera</taxon>
        <taxon>Glossata</taxon>
        <taxon>Ditrysia</taxon>
        <taxon>Yponomeutoidea</taxon>
        <taxon>Plutellidae</taxon>
        <taxon>Plutella</taxon>
    </lineage>
</organism>
<dbReference type="EMBL" id="CAJHNJ030000048">
    <property type="protein sequence ID" value="CAG9132291.1"/>
    <property type="molecule type" value="Genomic_DNA"/>
</dbReference>
<dbReference type="Gene3D" id="3.30.70.1230">
    <property type="entry name" value="Nucleotide cyclase"/>
    <property type="match status" value="1"/>
</dbReference>
<dbReference type="GO" id="GO:0016829">
    <property type="term" value="F:lyase activity"/>
    <property type="evidence" value="ECO:0007669"/>
    <property type="project" value="UniProtKB-KW"/>
</dbReference>
<dbReference type="InterPro" id="IPR029787">
    <property type="entry name" value="Nucleotide_cyclase"/>
</dbReference>
<dbReference type="PROSITE" id="PS50125">
    <property type="entry name" value="GUANYLATE_CYCLASE_2"/>
    <property type="match status" value="1"/>
</dbReference>
<dbReference type="GO" id="GO:0035556">
    <property type="term" value="P:intracellular signal transduction"/>
    <property type="evidence" value="ECO:0007669"/>
    <property type="project" value="InterPro"/>
</dbReference>
<dbReference type="InterPro" id="IPR001054">
    <property type="entry name" value="A/G_cyclase"/>
</dbReference>
<evidence type="ECO:0000313" key="3">
    <source>
        <dbReference type="EMBL" id="CAG9132291.1"/>
    </source>
</evidence>
<evidence type="ECO:0000259" key="2">
    <source>
        <dbReference type="PROSITE" id="PS50125"/>
    </source>
</evidence>
<sequence length="66" mass="7580">MRKQMKHVVVSILYADVVNYTMISTTLAPERMVELLNGLFGRFDEASEMPVADCQAWTGRTHNRYS</sequence>
<name>A0A8S4FY05_PLUXY</name>
<comment type="caution">
    <text evidence="3">The sequence shown here is derived from an EMBL/GenBank/DDBJ whole genome shotgun (WGS) entry which is preliminary data.</text>
</comment>
<keyword evidence="4" id="KW-1185">Reference proteome</keyword>
<keyword evidence="1" id="KW-0456">Lyase</keyword>
<dbReference type="Proteomes" id="UP000653454">
    <property type="component" value="Unassembled WGS sequence"/>
</dbReference>
<dbReference type="Pfam" id="PF00211">
    <property type="entry name" value="Guanylate_cyc"/>
    <property type="match status" value="1"/>
</dbReference>
<evidence type="ECO:0000313" key="4">
    <source>
        <dbReference type="Proteomes" id="UP000653454"/>
    </source>
</evidence>
<evidence type="ECO:0000256" key="1">
    <source>
        <dbReference type="ARBA" id="ARBA00023239"/>
    </source>
</evidence>
<dbReference type="SUPFAM" id="SSF55073">
    <property type="entry name" value="Nucleotide cyclase"/>
    <property type="match status" value="1"/>
</dbReference>
<feature type="domain" description="Guanylate cyclase" evidence="2">
    <location>
        <begin position="11"/>
        <end position="45"/>
    </location>
</feature>
<protein>
    <submittedName>
        <fullName evidence="3">(diamondback moth) hypothetical protein</fullName>
    </submittedName>
</protein>